<reference evidence="7" key="2">
    <citation type="submission" date="2021-10" db="EMBL/GenBank/DDBJ databases">
        <title>Phylogenomics reveals ancestral predisposition of the termite-cultivated fungus Termitomyces towards a domesticated lifestyle.</title>
        <authorList>
            <person name="Auxier B."/>
            <person name="Grum-Grzhimaylo A."/>
            <person name="Cardenas M.E."/>
            <person name="Lodge J.D."/>
            <person name="Laessoe T."/>
            <person name="Pedersen O."/>
            <person name="Smith M.E."/>
            <person name="Kuyper T.W."/>
            <person name="Franco-Molano E.A."/>
            <person name="Baroni T.J."/>
            <person name="Aanen D.K."/>
        </authorList>
    </citation>
    <scope>NUCLEOTIDE SEQUENCE</scope>
    <source>
        <strain evidence="7">D49</strain>
    </source>
</reference>
<evidence type="ECO:0000256" key="1">
    <source>
        <dbReference type="ARBA" id="ARBA00004141"/>
    </source>
</evidence>
<feature type="transmembrane region" description="Helical" evidence="6">
    <location>
        <begin position="353"/>
        <end position="373"/>
    </location>
</feature>
<feature type="transmembrane region" description="Helical" evidence="6">
    <location>
        <begin position="278"/>
        <end position="299"/>
    </location>
</feature>
<dbReference type="AlphaFoldDB" id="A0A9P7GUG0"/>
<protein>
    <recommendedName>
        <fullName evidence="9">Major facilitator superfamily (MFS) profile domain-containing protein</fullName>
    </recommendedName>
</protein>
<comment type="subcellular location">
    <subcellularLocation>
        <location evidence="1">Membrane</location>
        <topology evidence="1">Multi-pass membrane protein</topology>
    </subcellularLocation>
</comment>
<keyword evidence="4 6" id="KW-1133">Transmembrane helix</keyword>
<gene>
    <name evidence="7" type="ORF">H0H81_011737</name>
</gene>
<dbReference type="PANTHER" id="PTHR23504:SF15">
    <property type="entry name" value="MAJOR FACILITATOR SUPERFAMILY (MFS) PROFILE DOMAIN-CONTAINING PROTEIN"/>
    <property type="match status" value="1"/>
</dbReference>
<evidence type="ECO:0000256" key="5">
    <source>
        <dbReference type="ARBA" id="ARBA00023136"/>
    </source>
</evidence>
<keyword evidence="3 6" id="KW-0812">Transmembrane</keyword>
<dbReference type="InterPro" id="IPR011701">
    <property type="entry name" value="MFS"/>
</dbReference>
<feature type="transmembrane region" description="Helical" evidence="6">
    <location>
        <begin position="25"/>
        <end position="47"/>
    </location>
</feature>
<evidence type="ECO:0000313" key="7">
    <source>
        <dbReference type="EMBL" id="KAG5653635.1"/>
    </source>
</evidence>
<accession>A0A9P7GUG0</accession>
<organism evidence="7 8">
    <name type="scientific">Sphagnurus paluster</name>
    <dbReference type="NCBI Taxonomy" id="117069"/>
    <lineage>
        <taxon>Eukaryota</taxon>
        <taxon>Fungi</taxon>
        <taxon>Dikarya</taxon>
        <taxon>Basidiomycota</taxon>
        <taxon>Agaricomycotina</taxon>
        <taxon>Agaricomycetes</taxon>
        <taxon>Agaricomycetidae</taxon>
        <taxon>Agaricales</taxon>
        <taxon>Tricholomatineae</taxon>
        <taxon>Lyophyllaceae</taxon>
        <taxon>Sphagnurus</taxon>
    </lineage>
</organism>
<proteinExistence type="predicted"/>
<dbReference type="Proteomes" id="UP000717328">
    <property type="component" value="Unassembled WGS sequence"/>
</dbReference>
<evidence type="ECO:0000256" key="2">
    <source>
        <dbReference type="ARBA" id="ARBA00022448"/>
    </source>
</evidence>
<feature type="transmembrane region" description="Helical" evidence="6">
    <location>
        <begin position="319"/>
        <end position="341"/>
    </location>
</feature>
<feature type="transmembrane region" description="Helical" evidence="6">
    <location>
        <begin position="180"/>
        <end position="202"/>
    </location>
</feature>
<dbReference type="Gene3D" id="1.20.1250.20">
    <property type="entry name" value="MFS general substrate transporter like domains"/>
    <property type="match status" value="1"/>
</dbReference>
<sequence>MSAARDDSDGDTRAKPAKRTPLPKLQLSIVFLIQLAEALTASVIYPFVNQFVRDTDVTRGDESKTGYYAGIIESAFFFAEAFTVFHWGCASDKFGRRPILLLGPLASRCLQGAFNANIGVSKSVIGEITDSTNLAEVYAMMPLMWSFGATIGPIIGGLLAQPANTWPDLFGNFFFCKHPYFLPCAVASLVAFIPALIGFIGLKEVINTLPSAVLKEKKRKAAAAASIDANAKTALLNHSGHVCAKYGCTDVPSVEGGVVEELPDEVPLPLKGLLTHKVFSTLLVHCSLCFLDMSSLVLQPLIYSTSISLGGLGFSPYRIGVVMGIWGVLNAILQFTCLGLVLRTLGARKLQIISQLSYAVVFALYPLLTYFAIRAGRVDGMVWTGSIRIPGWKCANYFLLSLNTDFDYGELTEQGLSGLD</sequence>
<dbReference type="SUPFAM" id="SSF103473">
    <property type="entry name" value="MFS general substrate transporter"/>
    <property type="match status" value="1"/>
</dbReference>
<feature type="transmembrane region" description="Helical" evidence="6">
    <location>
        <begin position="137"/>
        <end position="160"/>
    </location>
</feature>
<dbReference type="GO" id="GO:0022857">
    <property type="term" value="F:transmembrane transporter activity"/>
    <property type="evidence" value="ECO:0007669"/>
    <property type="project" value="InterPro"/>
</dbReference>
<dbReference type="GO" id="GO:0016020">
    <property type="term" value="C:membrane"/>
    <property type="evidence" value="ECO:0007669"/>
    <property type="project" value="UniProtKB-SubCell"/>
</dbReference>
<dbReference type="InterPro" id="IPR036259">
    <property type="entry name" value="MFS_trans_sf"/>
</dbReference>
<feature type="transmembrane region" description="Helical" evidence="6">
    <location>
        <begin position="67"/>
        <end position="87"/>
    </location>
</feature>
<dbReference type="EMBL" id="JABCKI010000041">
    <property type="protein sequence ID" value="KAG5653635.1"/>
    <property type="molecule type" value="Genomic_DNA"/>
</dbReference>
<dbReference type="Pfam" id="PF07690">
    <property type="entry name" value="MFS_1"/>
    <property type="match status" value="1"/>
</dbReference>
<reference evidence="7" key="1">
    <citation type="submission" date="2021-02" db="EMBL/GenBank/DDBJ databases">
        <authorList>
            <person name="Nieuwenhuis M."/>
            <person name="Van De Peppel L.J.J."/>
        </authorList>
    </citation>
    <scope>NUCLEOTIDE SEQUENCE</scope>
    <source>
        <strain evidence="7">D49</strain>
    </source>
</reference>
<evidence type="ECO:0000256" key="6">
    <source>
        <dbReference type="SAM" id="Phobius"/>
    </source>
</evidence>
<evidence type="ECO:0000256" key="4">
    <source>
        <dbReference type="ARBA" id="ARBA00022989"/>
    </source>
</evidence>
<name>A0A9P7GUG0_9AGAR</name>
<keyword evidence="8" id="KW-1185">Reference proteome</keyword>
<keyword evidence="2" id="KW-0813">Transport</keyword>
<evidence type="ECO:0000256" key="3">
    <source>
        <dbReference type="ARBA" id="ARBA00022692"/>
    </source>
</evidence>
<evidence type="ECO:0000313" key="8">
    <source>
        <dbReference type="Proteomes" id="UP000717328"/>
    </source>
</evidence>
<dbReference type="PANTHER" id="PTHR23504">
    <property type="entry name" value="MAJOR FACILITATOR SUPERFAMILY DOMAIN-CONTAINING PROTEIN 10"/>
    <property type="match status" value="1"/>
</dbReference>
<comment type="caution">
    <text evidence="7">The sequence shown here is derived from an EMBL/GenBank/DDBJ whole genome shotgun (WGS) entry which is preliminary data.</text>
</comment>
<dbReference type="OrthoDB" id="419616at2759"/>
<evidence type="ECO:0008006" key="9">
    <source>
        <dbReference type="Google" id="ProtNLM"/>
    </source>
</evidence>
<keyword evidence="5 6" id="KW-0472">Membrane</keyword>